<keyword evidence="3" id="KW-1185">Reference proteome</keyword>
<protein>
    <submittedName>
        <fullName evidence="2">Uncharacterized protein</fullName>
    </submittedName>
</protein>
<dbReference type="GeneID" id="20039920"/>
<dbReference type="AlphaFoldDB" id="W7A144"/>
<dbReference type="EMBL" id="KI965485">
    <property type="protein sequence ID" value="EUD65018.1"/>
    <property type="molecule type" value="Genomic_DNA"/>
</dbReference>
<feature type="region of interest" description="Disordered" evidence="1">
    <location>
        <begin position="743"/>
        <end position="838"/>
    </location>
</feature>
<organism evidence="2 3">
    <name type="scientific">Plasmodium inui San Antonio 1</name>
    <dbReference type="NCBI Taxonomy" id="1237626"/>
    <lineage>
        <taxon>Eukaryota</taxon>
        <taxon>Sar</taxon>
        <taxon>Alveolata</taxon>
        <taxon>Apicomplexa</taxon>
        <taxon>Aconoidasida</taxon>
        <taxon>Haemosporida</taxon>
        <taxon>Plasmodiidae</taxon>
        <taxon>Plasmodium</taxon>
        <taxon>Plasmodium (Plasmodium)</taxon>
    </lineage>
</organism>
<feature type="compositionally biased region" description="Basic and acidic residues" evidence="1">
    <location>
        <begin position="495"/>
        <end position="505"/>
    </location>
</feature>
<dbReference type="OrthoDB" id="384723at2759"/>
<accession>W7A144</accession>
<gene>
    <name evidence="2" type="ORF">C922_04646</name>
</gene>
<evidence type="ECO:0000313" key="3">
    <source>
        <dbReference type="Proteomes" id="UP000030640"/>
    </source>
</evidence>
<proteinExistence type="predicted"/>
<dbReference type="Proteomes" id="UP000030640">
    <property type="component" value="Unassembled WGS sequence"/>
</dbReference>
<feature type="region of interest" description="Disordered" evidence="1">
    <location>
        <begin position="478"/>
        <end position="527"/>
    </location>
</feature>
<dbReference type="RefSeq" id="XP_008818447.1">
    <property type="nucleotide sequence ID" value="XM_008820225.1"/>
</dbReference>
<feature type="compositionally biased region" description="Basic and acidic residues" evidence="1">
    <location>
        <begin position="743"/>
        <end position="819"/>
    </location>
</feature>
<reference evidence="2 3" key="1">
    <citation type="submission" date="2013-02" db="EMBL/GenBank/DDBJ databases">
        <title>The Genome Sequence of Plasmodium inui San Antonio 1.</title>
        <authorList>
            <consortium name="The Broad Institute Genome Sequencing Platform"/>
            <consortium name="The Broad Institute Genome Sequencing Center for Infectious Disease"/>
            <person name="Neafsey D."/>
            <person name="Cheeseman I."/>
            <person name="Volkman S."/>
            <person name="Adams J."/>
            <person name="Walker B."/>
            <person name="Young S.K."/>
            <person name="Zeng Q."/>
            <person name="Gargeya S."/>
            <person name="Fitzgerald M."/>
            <person name="Haas B."/>
            <person name="Abouelleil A."/>
            <person name="Alvarado L."/>
            <person name="Arachchi H.M."/>
            <person name="Berlin A.M."/>
            <person name="Chapman S.B."/>
            <person name="Dewar J."/>
            <person name="Goldberg J."/>
            <person name="Griggs A."/>
            <person name="Gujja S."/>
            <person name="Hansen M."/>
            <person name="Howarth C."/>
            <person name="Imamovic A."/>
            <person name="Larimer J."/>
            <person name="McCowan C."/>
            <person name="Murphy C."/>
            <person name="Neiman D."/>
            <person name="Pearson M."/>
            <person name="Priest M."/>
            <person name="Roberts A."/>
            <person name="Saif S."/>
            <person name="Shea T."/>
            <person name="Sisk P."/>
            <person name="Sykes S."/>
            <person name="Wortman J."/>
            <person name="Nusbaum C."/>
            <person name="Birren B."/>
        </authorList>
    </citation>
    <scope>NUCLEOTIDE SEQUENCE [LARGE SCALE GENOMIC DNA]</scope>
    <source>
        <strain evidence="2 3">San Antonio 1</strain>
    </source>
</reference>
<dbReference type="VEuPathDB" id="PlasmoDB:C922_04646"/>
<name>W7A144_9APIC</name>
<sequence>MKTDKFALLTPKKFPHLYFRSNFNMHKFGQYFQMSRINILVVFSLKEHHHVAVAVGEATRTEYAKKADPYDTTFLTVRAQNEKMKAPPEIDLLPPKSGIEQGNHPPCLKKKNSKIISYLKNESQINVLLSELKERNGVNFLKNNQCGKFSLNQDKKKEQVTLCNHLSDLSYPQPSEKGINEKKGEIYMHRKCTNQRDNTSMASPPGKKKRTEKCTLLHRLGTLTLGEATEKVEAHVNSHAEVKKNGTLPVGKKIITHEYQICKMRAKKYSTLKYNIFVKGLKNVDNETEGRNTSFPRDEPIMISNNVNSKKSQHVESNAKFNCDDLLQIYEHRYLRHIFKNSKNVPSHKGIKTINNAAYVQGQNPCNSGEHQLSNGTKDNNLDKSEAGINHFHSRNGIHNRSDGKYPKNTVLKSNLNEELSTPEDFTHSRYSSCDANGVNKCNVKSNTADDAVSQVGGALVKGDNVTTLTEQNRHFYSRQIKDPHGNDNLGGEKIPNDGKSDSREMGNSWGHNKENENKNNPNYSKVRKHSYTDASQIELLQNGIHKKIETLGSVKCAREESLVTPLTRNEPEQSGNSWEEEDNTKGLLPNRMQAKKKPGERIPNGPNATEKLIKNMLIKELKNEIYYSIIKMEEDEEDEEHKEDEENKEDEGLIVSNIPVDWTKLDITWFFREYFYKLAIDRKIEFPLIEQVYLIKNEPSAILACHDSVSRETIQNLSNCTLRSVKDKKKIMLNIQPYYKEEEVTDREKGKEKNREGKTEIRREEYRENNREGKEDKNDDARGEEKANGKHTHGEKEGTEQGRRNGEKEMPSDDEGKKINRMRMRSATPPRSKRKKE</sequence>
<evidence type="ECO:0000313" key="2">
    <source>
        <dbReference type="EMBL" id="EUD65018.1"/>
    </source>
</evidence>
<evidence type="ECO:0000256" key="1">
    <source>
        <dbReference type="SAM" id="MobiDB-lite"/>
    </source>
</evidence>